<dbReference type="AlphaFoldDB" id="A0A0C9Z283"/>
<name>A0A0C9Z283_9AGAM</name>
<reference evidence="1 2" key="1">
    <citation type="submission" date="2014-04" db="EMBL/GenBank/DDBJ databases">
        <authorList>
            <consortium name="DOE Joint Genome Institute"/>
            <person name="Kuo A."/>
            <person name="Kohler A."/>
            <person name="Costa M.D."/>
            <person name="Nagy L.G."/>
            <person name="Floudas D."/>
            <person name="Copeland A."/>
            <person name="Barry K.W."/>
            <person name="Cichocki N."/>
            <person name="Veneault-Fourrey C."/>
            <person name="LaButti K."/>
            <person name="Lindquist E.A."/>
            <person name="Lipzen A."/>
            <person name="Lundell T."/>
            <person name="Morin E."/>
            <person name="Murat C."/>
            <person name="Sun H."/>
            <person name="Tunlid A."/>
            <person name="Henrissat B."/>
            <person name="Grigoriev I.V."/>
            <person name="Hibbett D.S."/>
            <person name="Martin F."/>
            <person name="Nordberg H.P."/>
            <person name="Cantor M.N."/>
            <person name="Hua S.X."/>
        </authorList>
    </citation>
    <scope>NUCLEOTIDE SEQUENCE [LARGE SCALE GENOMIC DNA]</scope>
    <source>
        <strain evidence="1 2">441</strain>
    </source>
</reference>
<dbReference type="STRING" id="765257.A0A0C9Z283"/>
<dbReference type="InterPro" id="IPR021109">
    <property type="entry name" value="Peptidase_aspartic_dom_sf"/>
</dbReference>
<organism evidence="1 2">
    <name type="scientific">Pisolithus microcarpus 441</name>
    <dbReference type="NCBI Taxonomy" id="765257"/>
    <lineage>
        <taxon>Eukaryota</taxon>
        <taxon>Fungi</taxon>
        <taxon>Dikarya</taxon>
        <taxon>Basidiomycota</taxon>
        <taxon>Agaricomycotina</taxon>
        <taxon>Agaricomycetes</taxon>
        <taxon>Agaricomycetidae</taxon>
        <taxon>Boletales</taxon>
        <taxon>Sclerodermatineae</taxon>
        <taxon>Pisolithaceae</taxon>
        <taxon>Pisolithus</taxon>
    </lineage>
</organism>
<reference evidence="2" key="2">
    <citation type="submission" date="2015-01" db="EMBL/GenBank/DDBJ databases">
        <title>Evolutionary Origins and Diversification of the Mycorrhizal Mutualists.</title>
        <authorList>
            <consortium name="DOE Joint Genome Institute"/>
            <consortium name="Mycorrhizal Genomics Consortium"/>
            <person name="Kohler A."/>
            <person name="Kuo A."/>
            <person name="Nagy L.G."/>
            <person name="Floudas D."/>
            <person name="Copeland A."/>
            <person name="Barry K.W."/>
            <person name="Cichocki N."/>
            <person name="Veneault-Fourrey C."/>
            <person name="LaButti K."/>
            <person name="Lindquist E.A."/>
            <person name="Lipzen A."/>
            <person name="Lundell T."/>
            <person name="Morin E."/>
            <person name="Murat C."/>
            <person name="Riley R."/>
            <person name="Ohm R."/>
            <person name="Sun H."/>
            <person name="Tunlid A."/>
            <person name="Henrissat B."/>
            <person name="Grigoriev I.V."/>
            <person name="Hibbett D.S."/>
            <person name="Martin F."/>
        </authorList>
    </citation>
    <scope>NUCLEOTIDE SEQUENCE [LARGE SCALE GENOMIC DNA]</scope>
    <source>
        <strain evidence="2">441</strain>
    </source>
</reference>
<evidence type="ECO:0000313" key="2">
    <source>
        <dbReference type="Proteomes" id="UP000054018"/>
    </source>
</evidence>
<evidence type="ECO:0000313" key="1">
    <source>
        <dbReference type="EMBL" id="KIK23151.1"/>
    </source>
</evidence>
<protein>
    <submittedName>
        <fullName evidence="1">Unplaced genomic scaffold scaffold_45, whole genome shotgun sequence</fullName>
    </submittedName>
</protein>
<gene>
    <name evidence="1" type="ORF">PISMIDRAFT_11062</name>
</gene>
<sequence>MARIKEVVSGDEEEEEVWVSQEEPKLQDANLEYTLAINEKDKLQHRQKFDGVIILSTPSKSQGMNPGPMMLKDASSRRSGSPGFCLGVPADVPGVKKKTFNTMLDMPIPIPMRDLLALKLIQKVVREYTLVKRVPTDGSAAGVLAAVKTEGKGEEEERAEDIQVVCIECEREEPEIQRLSMMPLTYVAIEVMEQVRLKGILDSGSQIIALQKEIAEVLRLPIEKDSSIMMETANQGREATEGVISDCLIDFSGVMVHVLVQVIKNAAFDILLR</sequence>
<dbReference type="EMBL" id="KN833729">
    <property type="protein sequence ID" value="KIK23151.1"/>
    <property type="molecule type" value="Genomic_DNA"/>
</dbReference>
<keyword evidence="2" id="KW-1185">Reference proteome</keyword>
<dbReference type="CDD" id="cd00303">
    <property type="entry name" value="retropepsin_like"/>
    <property type="match status" value="1"/>
</dbReference>
<dbReference type="OrthoDB" id="5596707at2759"/>
<dbReference type="Gene3D" id="2.40.70.10">
    <property type="entry name" value="Acid Proteases"/>
    <property type="match status" value="1"/>
</dbReference>
<dbReference type="Proteomes" id="UP000054018">
    <property type="component" value="Unassembled WGS sequence"/>
</dbReference>
<dbReference type="HOGENOM" id="CLU_1019826_0_0_1"/>
<accession>A0A0C9Z283</accession>
<proteinExistence type="predicted"/>